<keyword evidence="2" id="KW-1185">Reference proteome</keyword>
<name>O57777_PYRHO</name>
<dbReference type="PIR" id="A71218">
    <property type="entry name" value="A71218"/>
</dbReference>
<protein>
    <submittedName>
        <fullName evidence="1">Uncharacterized protein</fullName>
    </submittedName>
</protein>
<proteinExistence type="predicted"/>
<reference evidence="1 2" key="1">
    <citation type="journal article" date="1998" name="DNA Res.">
        <title>Complete sequence and gene organization of the genome of a hyper-thermophilic archaebacterium, Pyrococcus horikoshii OT3.</title>
        <authorList>
            <person name="Kawarabayasi Y."/>
            <person name="Sawada M."/>
            <person name="Horikawa H."/>
            <person name="Haikawa Y."/>
            <person name="Hino Y."/>
            <person name="Yamamoto S."/>
            <person name="Sekine M."/>
            <person name="Baba S."/>
            <person name="Kosugi H."/>
            <person name="Hosoyama A."/>
            <person name="Nagai Y."/>
            <person name="Sakai M."/>
            <person name="Ogura K."/>
            <person name="Otuka R."/>
            <person name="Nakazawa H."/>
            <person name="Takamiya M."/>
            <person name="Ohfuku Y."/>
            <person name="Funahashi T."/>
            <person name="Tanaka T."/>
            <person name="Kudoh Y."/>
            <person name="Yamazaki J."/>
            <person name="Kushida N."/>
            <person name="Oguchi A."/>
            <person name="Aoki K."/>
            <person name="Nakamura Y."/>
            <person name="Robb T.F."/>
            <person name="Horikoshi K."/>
            <person name="Masuchi Y."/>
            <person name="Shizuya H."/>
            <person name="Kikuchi H."/>
        </authorList>
    </citation>
    <scope>NUCLEOTIDE SEQUENCE [LARGE SCALE GENOMIC DNA]</scope>
    <source>
        <strain evidence="2">ATCC 700860 / DSM 12428 / JCM 9974 / NBRC 100139 / OT-3</strain>
    </source>
</reference>
<dbReference type="EMBL" id="BA000001">
    <property type="protein sequence ID" value="BAA29072.1"/>
    <property type="molecule type" value="Genomic_DNA"/>
</dbReference>
<evidence type="ECO:0000313" key="1">
    <source>
        <dbReference type="EMBL" id="BAA29072.1"/>
    </source>
</evidence>
<gene>
    <name evidence="1" type="ordered locus">PH0004</name>
</gene>
<dbReference type="AlphaFoldDB" id="O57777"/>
<sequence length="103" mass="10526">MSEAFASLLRPYSAFLALLIPSIVNGSVTTETVRAPIFLAISAITGAAPVPVPPPRPQVTKTMSAPSRASLISLSLSFAASSPILGSLPAPSPLVISLPISIF</sequence>
<evidence type="ECO:0000313" key="2">
    <source>
        <dbReference type="Proteomes" id="UP000000752"/>
    </source>
</evidence>
<organism evidence="1 2">
    <name type="scientific">Pyrococcus horikoshii (strain ATCC 700860 / DSM 12428 / JCM 9974 / NBRC 100139 / OT-3)</name>
    <dbReference type="NCBI Taxonomy" id="70601"/>
    <lineage>
        <taxon>Archaea</taxon>
        <taxon>Methanobacteriati</taxon>
        <taxon>Methanobacteriota</taxon>
        <taxon>Thermococci</taxon>
        <taxon>Thermococcales</taxon>
        <taxon>Thermococcaceae</taxon>
        <taxon>Pyrococcus</taxon>
    </lineage>
</organism>
<dbReference type="Proteomes" id="UP000000752">
    <property type="component" value="Chromosome"/>
</dbReference>
<dbReference type="KEGG" id="pho:PH0004"/>
<dbReference type="EnsemblBacteria" id="BAA29072">
    <property type="protein sequence ID" value="BAA29072"/>
    <property type="gene ID" value="BAA29072"/>
</dbReference>
<accession>O57777</accession>